<accession>A0A537K3W5</accession>
<protein>
    <submittedName>
        <fullName evidence="4">Arsenate reductase ArsC</fullName>
    </submittedName>
</protein>
<dbReference type="Proteomes" id="UP000318509">
    <property type="component" value="Unassembled WGS sequence"/>
</dbReference>
<dbReference type="Pfam" id="PF01451">
    <property type="entry name" value="LMWPc"/>
    <property type="match status" value="1"/>
</dbReference>
<evidence type="ECO:0000256" key="1">
    <source>
        <dbReference type="ARBA" id="ARBA00022849"/>
    </source>
</evidence>
<organism evidence="4 5">
    <name type="scientific">Candidatus Segetimicrobium genomatis</name>
    <dbReference type="NCBI Taxonomy" id="2569760"/>
    <lineage>
        <taxon>Bacteria</taxon>
        <taxon>Bacillati</taxon>
        <taxon>Candidatus Sysuimicrobiota</taxon>
        <taxon>Candidatus Sysuimicrobiia</taxon>
        <taxon>Candidatus Sysuimicrobiales</taxon>
        <taxon>Candidatus Segetimicrobiaceae</taxon>
        <taxon>Candidatus Segetimicrobium</taxon>
    </lineage>
</organism>
<keyword evidence="1" id="KW-0059">Arsenical resistance</keyword>
<comment type="caution">
    <text evidence="4">The sequence shown here is derived from an EMBL/GenBank/DDBJ whole genome shotgun (WGS) entry which is preliminary data.</text>
</comment>
<dbReference type="SMART" id="SM00226">
    <property type="entry name" value="LMWPc"/>
    <property type="match status" value="1"/>
</dbReference>
<evidence type="ECO:0000313" key="5">
    <source>
        <dbReference type="Proteomes" id="UP000318509"/>
    </source>
</evidence>
<dbReference type="PANTHER" id="PTHR43428">
    <property type="entry name" value="ARSENATE REDUCTASE"/>
    <property type="match status" value="1"/>
</dbReference>
<evidence type="ECO:0000313" key="4">
    <source>
        <dbReference type="EMBL" id="TMI90473.1"/>
    </source>
</evidence>
<dbReference type="SUPFAM" id="SSF52788">
    <property type="entry name" value="Phosphotyrosine protein phosphatases I"/>
    <property type="match status" value="1"/>
</dbReference>
<name>A0A537K3W5_9BACT</name>
<dbReference type="CDD" id="cd16345">
    <property type="entry name" value="LMWP_ArsC"/>
    <property type="match status" value="1"/>
</dbReference>
<sequence length="125" mass="13527">MAEGLFNAAPPPGWRARSAGTEPGPRVSDAAIALMREIGIDISGGRPKGLAEAMGPDVRLIVGLCAEEACPVVPGVRALHWPLPDPRERDLIQFREIRDDLRTRIAQLVSHLARGPEGTPPKRNR</sequence>
<dbReference type="Gene3D" id="3.40.50.2300">
    <property type="match status" value="1"/>
</dbReference>
<dbReference type="AlphaFoldDB" id="A0A537K3W5"/>
<reference evidence="4 5" key="1">
    <citation type="journal article" date="2019" name="Nat. Microbiol.">
        <title>Mediterranean grassland soil C-N compound turnover is dependent on rainfall and depth, and is mediated by genomically divergent microorganisms.</title>
        <authorList>
            <person name="Diamond S."/>
            <person name="Andeer P.F."/>
            <person name="Li Z."/>
            <person name="Crits-Christoph A."/>
            <person name="Burstein D."/>
            <person name="Anantharaman K."/>
            <person name="Lane K.R."/>
            <person name="Thomas B.C."/>
            <person name="Pan C."/>
            <person name="Northen T.R."/>
            <person name="Banfield J.F."/>
        </authorList>
    </citation>
    <scope>NUCLEOTIDE SEQUENCE [LARGE SCALE GENOMIC DNA]</scope>
    <source>
        <strain evidence="4">NP_3</strain>
    </source>
</reference>
<dbReference type="InterPro" id="IPR036196">
    <property type="entry name" value="Ptyr_pPase_sf"/>
</dbReference>
<proteinExistence type="predicted"/>
<dbReference type="EMBL" id="VBAK01000112">
    <property type="protein sequence ID" value="TMI90473.1"/>
    <property type="molecule type" value="Genomic_DNA"/>
</dbReference>
<evidence type="ECO:0000256" key="2">
    <source>
        <dbReference type="SAM" id="MobiDB-lite"/>
    </source>
</evidence>
<dbReference type="GO" id="GO:0046685">
    <property type="term" value="P:response to arsenic-containing substance"/>
    <property type="evidence" value="ECO:0007669"/>
    <property type="project" value="UniProtKB-KW"/>
</dbReference>
<feature type="domain" description="Phosphotyrosine protein phosphatase I" evidence="3">
    <location>
        <begin position="1"/>
        <end position="111"/>
    </location>
</feature>
<feature type="region of interest" description="Disordered" evidence="2">
    <location>
        <begin position="1"/>
        <end position="25"/>
    </location>
</feature>
<evidence type="ECO:0000259" key="3">
    <source>
        <dbReference type="SMART" id="SM00226"/>
    </source>
</evidence>
<dbReference type="PANTHER" id="PTHR43428:SF1">
    <property type="entry name" value="ARSENATE REDUCTASE"/>
    <property type="match status" value="1"/>
</dbReference>
<gene>
    <name evidence="4" type="ORF">E6H00_06765</name>
</gene>
<dbReference type="InterPro" id="IPR023485">
    <property type="entry name" value="Ptyr_pPase"/>
</dbReference>